<dbReference type="EMBL" id="JAANBB010000011">
    <property type="protein sequence ID" value="KAF7556601.1"/>
    <property type="molecule type" value="Genomic_DNA"/>
</dbReference>
<dbReference type="SUPFAM" id="SSF51905">
    <property type="entry name" value="FAD/NAD(P)-binding domain"/>
    <property type="match status" value="2"/>
</dbReference>
<comment type="cofactor">
    <cofactor evidence="1">
        <name>FAD</name>
        <dbReference type="ChEBI" id="CHEBI:57692"/>
    </cofactor>
</comment>
<dbReference type="InterPro" id="IPR050775">
    <property type="entry name" value="FAD-binding_Monooxygenases"/>
</dbReference>
<keyword evidence="6" id="KW-0560">Oxidoreductase</keyword>
<evidence type="ECO:0000256" key="4">
    <source>
        <dbReference type="ARBA" id="ARBA00022827"/>
    </source>
</evidence>
<dbReference type="Proteomes" id="UP000722485">
    <property type="component" value="Unassembled WGS sequence"/>
</dbReference>
<dbReference type="PANTHER" id="PTHR43098">
    <property type="entry name" value="L-ORNITHINE N(5)-MONOOXYGENASE-RELATED"/>
    <property type="match status" value="1"/>
</dbReference>
<gene>
    <name evidence="7" type="ORF">G7Z17_g1341</name>
</gene>
<keyword evidence="3" id="KW-0285">Flavoprotein</keyword>
<comment type="caution">
    <text evidence="7">The sequence shown here is derived from an EMBL/GenBank/DDBJ whole genome shotgun (WGS) entry which is preliminary data.</text>
</comment>
<dbReference type="OrthoDB" id="66881at2759"/>
<dbReference type="GO" id="GO:0016491">
    <property type="term" value="F:oxidoreductase activity"/>
    <property type="evidence" value="ECO:0007669"/>
    <property type="project" value="UniProtKB-KW"/>
</dbReference>
<evidence type="ECO:0000313" key="8">
    <source>
        <dbReference type="Proteomes" id="UP000722485"/>
    </source>
</evidence>
<dbReference type="Gene3D" id="3.50.50.60">
    <property type="entry name" value="FAD/NAD(P)-binding domain"/>
    <property type="match status" value="2"/>
</dbReference>
<dbReference type="PANTHER" id="PTHR43098:SF2">
    <property type="entry name" value="FAD-BINDING MONOOXYGENASE AUSB-RELATED"/>
    <property type="match status" value="1"/>
</dbReference>
<sequence>MTSALALKYADERSKRLRPQGHEQYTNVRADGFEDLGKDPWLDYDALNNQEAAIKDGDRIKFLIVGAGHSGLLFAHRLIQAGFNSDEIRLVDVAGGFGGTWYWNRYPGLMCDVESYVYLPLLEETGYVPTQKYVRGLEIRNHAERIAALDQVRGLFSTKVDSQEWDEHNNEWVVNMTQNRGPDLEDHAIGVRAQFVLNAAGIFPTPKIPIIPGFSQFRSQKRVFHTSRWDYNYTGGTEADPALVNLKDKVVGIIGTGATAIQVVPIVAKWAKHLYVFQRTPSYCGPRMNRATDQKTWPDISHGKNWQLERMRNFNSFISNDPAPVDLVNDGWTDHRAFAGVVGNPKRITPDNLDSHLSDMFKLDVARSNRVRARVDDEVNDPATAEKLKPWYQGWCKRPTFHDDYYQAFNQPNVTLVDTEGKGVEECTQSGIIANGVEYNLDTLILATGFTVNALPTAPSVRMDALVIGRHKTELQEKWVSKEYGSLFGIATNQFPNHFFYGHSGTVTSANLTSIFDMTAKLTAYIISEASRRATNPEKLVVEVTKEAEEGYTAKVKERALWYSGLQACTPGYFNGEGIAVTSKVDLARMAMYSPWGGGILDYERMTEEYKDSGTLEGFEISS</sequence>
<name>A0A9P5HF54_9HYPO</name>
<evidence type="ECO:0000256" key="1">
    <source>
        <dbReference type="ARBA" id="ARBA00001974"/>
    </source>
</evidence>
<keyword evidence="8" id="KW-1185">Reference proteome</keyword>
<evidence type="ECO:0000256" key="6">
    <source>
        <dbReference type="ARBA" id="ARBA00023002"/>
    </source>
</evidence>
<keyword evidence="4" id="KW-0274">FAD</keyword>
<accession>A0A9P5HF54</accession>
<dbReference type="InterPro" id="IPR036188">
    <property type="entry name" value="FAD/NAD-bd_sf"/>
</dbReference>
<protein>
    <submittedName>
        <fullName evidence="7">Uncharacterized protein</fullName>
    </submittedName>
</protein>
<comment type="similarity">
    <text evidence="2">Belongs to the FAD-binding monooxygenase family.</text>
</comment>
<proteinExistence type="inferred from homology"/>
<dbReference type="AlphaFoldDB" id="A0A9P5HF54"/>
<evidence type="ECO:0000313" key="7">
    <source>
        <dbReference type="EMBL" id="KAF7556601.1"/>
    </source>
</evidence>
<evidence type="ECO:0000256" key="5">
    <source>
        <dbReference type="ARBA" id="ARBA00022857"/>
    </source>
</evidence>
<dbReference type="Pfam" id="PF13450">
    <property type="entry name" value="NAD_binding_8"/>
    <property type="match status" value="1"/>
</dbReference>
<organism evidence="7 8">
    <name type="scientific">Cylindrodendrum hubeiense</name>
    <dbReference type="NCBI Taxonomy" id="595255"/>
    <lineage>
        <taxon>Eukaryota</taxon>
        <taxon>Fungi</taxon>
        <taxon>Dikarya</taxon>
        <taxon>Ascomycota</taxon>
        <taxon>Pezizomycotina</taxon>
        <taxon>Sordariomycetes</taxon>
        <taxon>Hypocreomycetidae</taxon>
        <taxon>Hypocreales</taxon>
        <taxon>Nectriaceae</taxon>
        <taxon>Cylindrodendrum</taxon>
    </lineage>
</organism>
<keyword evidence="5" id="KW-0521">NADP</keyword>
<reference evidence="7" key="1">
    <citation type="submission" date="2020-03" db="EMBL/GenBank/DDBJ databases">
        <title>Draft Genome Sequence of Cylindrodendrum hubeiense.</title>
        <authorList>
            <person name="Buettner E."/>
            <person name="Kellner H."/>
        </authorList>
    </citation>
    <scope>NUCLEOTIDE SEQUENCE</scope>
    <source>
        <strain evidence="7">IHI 201604</strain>
    </source>
</reference>
<evidence type="ECO:0000256" key="3">
    <source>
        <dbReference type="ARBA" id="ARBA00022630"/>
    </source>
</evidence>
<evidence type="ECO:0000256" key="2">
    <source>
        <dbReference type="ARBA" id="ARBA00010139"/>
    </source>
</evidence>